<dbReference type="InterPro" id="IPR000120">
    <property type="entry name" value="Amidase"/>
</dbReference>
<evidence type="ECO:0000259" key="2">
    <source>
        <dbReference type="Pfam" id="PF01425"/>
    </source>
</evidence>
<feature type="domain" description="Amidase" evidence="2">
    <location>
        <begin position="250"/>
        <end position="373"/>
    </location>
</feature>
<dbReference type="EMBL" id="CP018154">
    <property type="protein sequence ID" value="APG61651.1"/>
    <property type="molecule type" value="Genomic_DNA"/>
</dbReference>
<evidence type="ECO:0000256" key="1">
    <source>
        <dbReference type="ARBA" id="ARBA00009199"/>
    </source>
</evidence>
<accession>A0A1L3J967</accession>
<dbReference type="STRING" id="1913578.LPB140_01010"/>
<comment type="similarity">
    <text evidence="1">Belongs to the amidase family.</text>
</comment>
<dbReference type="InterPro" id="IPR036928">
    <property type="entry name" value="AS_sf"/>
</dbReference>
<name>A0A1L3J967_9SPHN</name>
<keyword evidence="4" id="KW-1185">Reference proteome</keyword>
<dbReference type="OrthoDB" id="7490557at2"/>
<evidence type="ECO:0000313" key="3">
    <source>
        <dbReference type="EMBL" id="APG61651.1"/>
    </source>
</evidence>
<dbReference type="KEGG" id="sphl:LPB140_01010"/>
<dbReference type="PANTHER" id="PTHR11895:SF7">
    <property type="entry name" value="GLUTAMYL-TRNA(GLN) AMIDOTRANSFERASE SUBUNIT A, MITOCHONDRIAL"/>
    <property type="match status" value="1"/>
</dbReference>
<feature type="domain" description="Amidase" evidence="2">
    <location>
        <begin position="19"/>
        <end position="196"/>
    </location>
</feature>
<proteinExistence type="inferred from homology"/>
<gene>
    <name evidence="3" type="ORF">LPB140_01010</name>
</gene>
<dbReference type="InterPro" id="IPR023631">
    <property type="entry name" value="Amidase_dom"/>
</dbReference>
<dbReference type="SUPFAM" id="SSF75304">
    <property type="entry name" value="Amidase signature (AS) enzymes"/>
    <property type="match status" value="1"/>
</dbReference>
<dbReference type="AlphaFoldDB" id="A0A1L3J967"/>
<evidence type="ECO:0000313" key="4">
    <source>
        <dbReference type="Proteomes" id="UP000242561"/>
    </source>
</evidence>
<dbReference type="Pfam" id="PF01425">
    <property type="entry name" value="Amidase"/>
    <property type="match status" value="2"/>
</dbReference>
<dbReference type="Gene3D" id="3.90.1300.10">
    <property type="entry name" value="Amidase signature (AS) domain"/>
    <property type="match status" value="2"/>
</dbReference>
<sequence>MINFDAIKDVNKLLNAFNDFDAEAQGGEGALAGLTIGVKANIAVKNMPWTAGCEAFRDRIADRDAEAVARLRGEGAAIIGMLNMEEAALGAKTDNPYFGATQNPHKLGYSPGGSSGGSGAAVAAGLCDIALGSDTMGSVRIPSAYCGIYGFKPAQSSISQDGLEIAQADFDCIGPMARSLNLLEMAARIMSNFAENDAAGGAVATLVESGVDCELEVIENFRDTLRHVDGPIATAHLSHPFSRIRFAGFIKTSRDMAAHLAHVDQEKLSVNLRKLLSYGPKRRGEDWQEDLAILRQTATEMQEIVAKHGHIILPTAPQGAFAHDEAAPANQADFTCLANIANLPAISIPMGMNDKNMPLGVQIIGTRGCEADLFAMAAKLDEKLSAYRRPKNYLK</sequence>
<reference evidence="3 4" key="1">
    <citation type="submission" date="2016-11" db="EMBL/GenBank/DDBJ databases">
        <title>Sphingorhabdus sp. LPB0140, isolated from marine environment.</title>
        <authorList>
            <person name="Kim E."/>
            <person name="Yi H."/>
        </authorList>
    </citation>
    <scope>NUCLEOTIDE SEQUENCE [LARGE SCALE GENOMIC DNA]</scope>
    <source>
        <strain evidence="3 4">LPB0140</strain>
    </source>
</reference>
<organism evidence="3 4">
    <name type="scientific">Sphingorhabdus lutea</name>
    <dbReference type="NCBI Taxonomy" id="1913578"/>
    <lineage>
        <taxon>Bacteria</taxon>
        <taxon>Pseudomonadati</taxon>
        <taxon>Pseudomonadota</taxon>
        <taxon>Alphaproteobacteria</taxon>
        <taxon>Sphingomonadales</taxon>
        <taxon>Sphingomonadaceae</taxon>
        <taxon>Sphingorhabdus</taxon>
    </lineage>
</organism>
<dbReference type="PANTHER" id="PTHR11895">
    <property type="entry name" value="TRANSAMIDASE"/>
    <property type="match status" value="1"/>
</dbReference>
<dbReference type="RefSeq" id="WP_072558296.1">
    <property type="nucleotide sequence ID" value="NZ_CP018154.1"/>
</dbReference>
<protein>
    <recommendedName>
        <fullName evidence="2">Amidase domain-containing protein</fullName>
    </recommendedName>
</protein>
<dbReference type="GO" id="GO:0003824">
    <property type="term" value="F:catalytic activity"/>
    <property type="evidence" value="ECO:0007669"/>
    <property type="project" value="InterPro"/>
</dbReference>
<dbReference type="Proteomes" id="UP000242561">
    <property type="component" value="Chromosome"/>
</dbReference>